<dbReference type="SUPFAM" id="SSF52540">
    <property type="entry name" value="P-loop containing nucleoside triphosphate hydrolases"/>
    <property type="match status" value="1"/>
</dbReference>
<reference evidence="2 3" key="1">
    <citation type="submission" date="2016-11" db="EMBL/GenBank/DDBJ databases">
        <authorList>
            <person name="Jaros S."/>
            <person name="Januszkiewicz K."/>
            <person name="Wedrychowicz H."/>
        </authorList>
    </citation>
    <scope>NUCLEOTIDE SEQUENCE [LARGE SCALE GENOMIC DNA]</scope>
    <source>
        <strain evidence="2 3">DSM 28715</strain>
    </source>
</reference>
<name>A0A1M5SHG9_9RHOB</name>
<dbReference type="Pfam" id="PF13401">
    <property type="entry name" value="AAA_22"/>
    <property type="match status" value="1"/>
</dbReference>
<dbReference type="STRING" id="1508389.SAMN05444003_2974"/>
<dbReference type="InterPro" id="IPR049945">
    <property type="entry name" value="AAA_22"/>
</dbReference>
<protein>
    <submittedName>
        <fullName evidence="2">AAA domain-containing protein</fullName>
    </submittedName>
</protein>
<accession>A0A1M5SHG9</accession>
<dbReference type="AlphaFoldDB" id="A0A1M5SHG9"/>
<gene>
    <name evidence="2" type="ORF">SAMN05444003_2974</name>
</gene>
<dbReference type="GO" id="GO:0016887">
    <property type="term" value="F:ATP hydrolysis activity"/>
    <property type="evidence" value="ECO:0007669"/>
    <property type="project" value="InterPro"/>
</dbReference>
<evidence type="ECO:0000259" key="1">
    <source>
        <dbReference type="Pfam" id="PF13401"/>
    </source>
</evidence>
<organism evidence="2 3">
    <name type="scientific">Cognatiyoonia sediminum</name>
    <dbReference type="NCBI Taxonomy" id="1508389"/>
    <lineage>
        <taxon>Bacteria</taxon>
        <taxon>Pseudomonadati</taxon>
        <taxon>Pseudomonadota</taxon>
        <taxon>Alphaproteobacteria</taxon>
        <taxon>Rhodobacterales</taxon>
        <taxon>Paracoccaceae</taxon>
        <taxon>Cognatiyoonia</taxon>
    </lineage>
</organism>
<evidence type="ECO:0000313" key="3">
    <source>
        <dbReference type="Proteomes" id="UP000184074"/>
    </source>
</evidence>
<dbReference type="InterPro" id="IPR027417">
    <property type="entry name" value="P-loop_NTPase"/>
</dbReference>
<proteinExistence type="predicted"/>
<feature type="domain" description="ORC1/DEAH AAA+ ATPase" evidence="1">
    <location>
        <begin position="42"/>
        <end position="200"/>
    </location>
</feature>
<keyword evidence="3" id="KW-1185">Reference proteome</keyword>
<dbReference type="Proteomes" id="UP000184074">
    <property type="component" value="Unassembled WGS sequence"/>
</dbReference>
<dbReference type="Gene3D" id="3.40.50.300">
    <property type="entry name" value="P-loop containing nucleotide triphosphate hydrolases"/>
    <property type="match status" value="1"/>
</dbReference>
<sequence>MEFFRDVRPEDVFTPRSATVNKSMYVDRPEYERELKYALRSGYHLIVYGDSGCGKSWLYKKTFDNEGVDYATLDLNNCKTPDDVELLILEVIEQDQEWVEHERSELTEKGVMPYDVGRKKSGSRTLRKAQLSAFEKLCKKLRSAAKRRRAIVVFENLEHAIMNDDIVTYLRSLVLSLDDVSLCKENVQICFVGVPHDIKGILTEENRYQTISNRVTEISEVSRLTRDQAKILFRQGFEQRLQMEIEAFDYCLSQIVYLTDRIPQYIHDLCLRIAFVAEERGELCPPRL</sequence>
<dbReference type="RefSeq" id="WP_072902405.1">
    <property type="nucleotide sequence ID" value="NZ_FQXB01000006.1"/>
</dbReference>
<dbReference type="OrthoDB" id="8477364at2"/>
<dbReference type="EMBL" id="FQXB01000006">
    <property type="protein sequence ID" value="SHH37986.1"/>
    <property type="molecule type" value="Genomic_DNA"/>
</dbReference>
<evidence type="ECO:0000313" key="2">
    <source>
        <dbReference type="EMBL" id="SHH37986.1"/>
    </source>
</evidence>